<sequence>MRRFIRGEQGKPVKAVALCGDQVEQPAPARPPVRVLSNDLFWNEHRDQLLSYFVNEEQDTLVHWGPAVRELRDGHDGHQLVRAWTELMKAAADCADVLDGKELSPANDAARSKAMKTFFYYFWTCAFLAEPFEKAVRLRARELTFAAGPPRPAADPE</sequence>
<dbReference type="Proteomes" id="UP001519363">
    <property type="component" value="Unassembled WGS sequence"/>
</dbReference>
<reference evidence="1 2" key="1">
    <citation type="submission" date="2021-03" db="EMBL/GenBank/DDBJ databases">
        <title>Sequencing the genomes of 1000 actinobacteria strains.</title>
        <authorList>
            <person name="Klenk H.-P."/>
        </authorList>
    </citation>
    <scope>NUCLEOTIDE SEQUENCE [LARGE SCALE GENOMIC DNA]</scope>
    <source>
        <strain evidence="1 2">DSM 44580</strain>
    </source>
</reference>
<comment type="caution">
    <text evidence="1">The sequence shown here is derived from an EMBL/GenBank/DDBJ whole genome shotgun (WGS) entry which is preliminary data.</text>
</comment>
<accession>A0ABS5AMH8</accession>
<name>A0ABS5AMH8_9PSEU</name>
<organism evidence="1 2">
    <name type="scientific">Crossiella equi</name>
    <dbReference type="NCBI Taxonomy" id="130796"/>
    <lineage>
        <taxon>Bacteria</taxon>
        <taxon>Bacillati</taxon>
        <taxon>Actinomycetota</taxon>
        <taxon>Actinomycetes</taxon>
        <taxon>Pseudonocardiales</taxon>
        <taxon>Pseudonocardiaceae</taxon>
        <taxon>Crossiella</taxon>
    </lineage>
</organism>
<proteinExistence type="predicted"/>
<dbReference type="RefSeq" id="WP_209707444.1">
    <property type="nucleotide sequence ID" value="NZ_JAGIOO010000001.1"/>
</dbReference>
<evidence type="ECO:0000313" key="2">
    <source>
        <dbReference type="Proteomes" id="UP001519363"/>
    </source>
</evidence>
<dbReference type="EMBL" id="JAGIOO010000001">
    <property type="protein sequence ID" value="MBP2477606.1"/>
    <property type="molecule type" value="Genomic_DNA"/>
</dbReference>
<evidence type="ECO:0000313" key="1">
    <source>
        <dbReference type="EMBL" id="MBP2477606.1"/>
    </source>
</evidence>
<gene>
    <name evidence="1" type="ORF">JOF53_006478</name>
</gene>
<keyword evidence="2" id="KW-1185">Reference proteome</keyword>
<protein>
    <submittedName>
        <fullName evidence="1">Uncharacterized protein</fullName>
    </submittedName>
</protein>